<protein>
    <submittedName>
        <fullName evidence="2">CBO0543 family protein</fullName>
    </submittedName>
</protein>
<dbReference type="InterPro" id="IPR048147">
    <property type="entry name" value="CBO0543-like"/>
</dbReference>
<keyword evidence="1" id="KW-0472">Membrane</keyword>
<evidence type="ECO:0000256" key="1">
    <source>
        <dbReference type="SAM" id="Phobius"/>
    </source>
</evidence>
<feature type="transmembrane region" description="Helical" evidence="1">
    <location>
        <begin position="145"/>
        <end position="162"/>
    </location>
</feature>
<keyword evidence="1" id="KW-0812">Transmembrane</keyword>
<proteinExistence type="predicted"/>
<feature type="transmembrane region" description="Helical" evidence="1">
    <location>
        <begin position="121"/>
        <end position="139"/>
    </location>
</feature>
<dbReference type="Proteomes" id="UP001389717">
    <property type="component" value="Unassembled WGS sequence"/>
</dbReference>
<comment type="caution">
    <text evidence="2">The sequence shown here is derived from an EMBL/GenBank/DDBJ whole genome shotgun (WGS) entry which is preliminary data.</text>
</comment>
<evidence type="ECO:0000313" key="3">
    <source>
        <dbReference type="Proteomes" id="UP001389717"/>
    </source>
</evidence>
<keyword evidence="1" id="KW-1133">Transmembrane helix</keyword>
<dbReference type="NCBIfam" id="NF041644">
    <property type="entry name" value="CBO0543_fam"/>
    <property type="match status" value="1"/>
</dbReference>
<sequence>MYLLAIVILYITLSIKFIDWKRWKDHYATIQFFIIGCLLYNVIFYQHTLWAYKSVTWDWLGHTLISIIFILIIIPIAIMFYLQYYPEGKKQVFYIFTWILYFTFLEFLFSRFGMFVYDNGWNVGWSFLFNIIMFTMLRLHDKRPVLALILSVPIIFILLIFFHPPLAELK</sequence>
<keyword evidence="3" id="KW-1185">Reference proteome</keyword>
<feature type="transmembrane region" description="Helical" evidence="1">
    <location>
        <begin position="64"/>
        <end position="85"/>
    </location>
</feature>
<dbReference type="EMBL" id="JBBYAF010000040">
    <property type="protein sequence ID" value="MEL3974015.1"/>
    <property type="molecule type" value="Genomic_DNA"/>
</dbReference>
<evidence type="ECO:0000313" key="2">
    <source>
        <dbReference type="EMBL" id="MEL3974015.1"/>
    </source>
</evidence>
<feature type="transmembrane region" description="Helical" evidence="1">
    <location>
        <begin position="30"/>
        <end position="52"/>
    </location>
</feature>
<reference evidence="2 3" key="1">
    <citation type="submission" date="2024-04" db="EMBL/GenBank/DDBJ databases">
        <title>Bacillus oryzaecorticis sp. nov., a moderately halophilic bacterium isolated from rice husks.</title>
        <authorList>
            <person name="Zhu H.-S."/>
        </authorList>
    </citation>
    <scope>NUCLEOTIDE SEQUENCE [LARGE SCALE GENOMIC DNA]</scope>
    <source>
        <strain evidence="2 3">ZC255</strain>
    </source>
</reference>
<name>A0ABU9KF76_9BACI</name>
<organism evidence="2 3">
    <name type="scientific">Rossellomorea oryzaecorticis</name>
    <dbReference type="NCBI Taxonomy" id="1396505"/>
    <lineage>
        <taxon>Bacteria</taxon>
        <taxon>Bacillati</taxon>
        <taxon>Bacillota</taxon>
        <taxon>Bacilli</taxon>
        <taxon>Bacillales</taxon>
        <taxon>Bacillaceae</taxon>
        <taxon>Rossellomorea</taxon>
    </lineage>
</organism>
<feature type="transmembrane region" description="Helical" evidence="1">
    <location>
        <begin position="91"/>
        <end position="109"/>
    </location>
</feature>
<accession>A0ABU9KF76</accession>
<dbReference type="RefSeq" id="WP_341985532.1">
    <property type="nucleotide sequence ID" value="NZ_JBBYAF010000040.1"/>
</dbReference>
<gene>
    <name evidence="2" type="ORF">AAEO50_17160</name>
</gene>